<dbReference type="InterPro" id="IPR011659">
    <property type="entry name" value="WD40"/>
</dbReference>
<dbReference type="InterPro" id="IPR011042">
    <property type="entry name" value="6-blade_b-propeller_TolB-like"/>
</dbReference>
<dbReference type="InterPro" id="IPR050330">
    <property type="entry name" value="Bact_OuterMem_StrucFunc"/>
</dbReference>
<dbReference type="Gene3D" id="1.25.40.10">
    <property type="entry name" value="Tetratricopeptide repeat domain"/>
    <property type="match status" value="1"/>
</dbReference>
<dbReference type="InterPro" id="IPR006665">
    <property type="entry name" value="OmpA-like"/>
</dbReference>
<dbReference type="Pfam" id="PF07676">
    <property type="entry name" value="PD40"/>
    <property type="match status" value="2"/>
</dbReference>
<dbReference type="SUPFAM" id="SSF103088">
    <property type="entry name" value="OmpA-like"/>
    <property type="match status" value="1"/>
</dbReference>
<dbReference type="CDD" id="cd07185">
    <property type="entry name" value="OmpA_C-like"/>
    <property type="match status" value="1"/>
</dbReference>
<evidence type="ECO:0000313" key="9">
    <source>
        <dbReference type="Proteomes" id="UP000199634"/>
    </source>
</evidence>
<evidence type="ECO:0000259" key="7">
    <source>
        <dbReference type="PROSITE" id="PS51123"/>
    </source>
</evidence>
<dbReference type="AlphaFoldDB" id="A0A1H6MNN7"/>
<dbReference type="PANTHER" id="PTHR30329:SF21">
    <property type="entry name" value="LIPOPROTEIN YIAD-RELATED"/>
    <property type="match status" value="1"/>
</dbReference>
<dbReference type="OrthoDB" id="9809364at2"/>
<dbReference type="GO" id="GO:0009279">
    <property type="term" value="C:cell outer membrane"/>
    <property type="evidence" value="ECO:0007669"/>
    <property type="project" value="UniProtKB-SubCell"/>
</dbReference>
<keyword evidence="3" id="KW-0998">Cell outer membrane</keyword>
<dbReference type="RefSeq" id="WP_091101960.1">
    <property type="nucleotide sequence ID" value="NZ_FNXE01000050.1"/>
</dbReference>
<keyword evidence="2 5" id="KW-0472">Membrane</keyword>
<keyword evidence="6" id="KW-0732">Signal</keyword>
<sequence>MKKIYLSLLLAASLYTVQAQNTAFISTPQERLKHADELFKRYEFVEAVEHYKKLVRGEKTDSYVALQLAESYYHLFNTVESAKWYAKAVELNPNQDAEVFYKYAQMLKASGRYDSSNKIMKKFADLKPEDSRAIDFMQDPDYIPALRSQEALFTFEDSRMNNSQFSDFGGVLTTDNILYFASARDESKKKYGWNDQPFLNVYAATYIADEEKFKDIKPVDELNTKHHDGPTTITADGQTMFFATESFRGGKYEKDKKNRLKKGKVSVYRAKYNGKKWTDIEPLPFNSPDYMVSNPAVTPDGKTLYFASDMPGTVGDMDIWRVDLNEDGTYGTPENMGTIVNTEGRESFPFISEDGKLIFASNAHKGFGGLDLYMFDLTDPNAKVRNIGDPINTAKDDFHLSYYPEKGIGFLSTNRVGRDDIYKVRPVCVTEMVITVKDQKTGAILKDAQVAILDYDKNIIETRFTDDYGIVRYDTDCNKVFALQVEAEGYESKDVELQKWGNGKYPIDVELRPIEMLIKDDIKIILGDIYFEFDKYNITQQGAFELNKLVQILQRNPTMKIKIESHTDNKGSDAYNLKLSQQRATSTMQYVISKGISPARLEARGYGESQPAVDCGEDCTPEQDAINRRSEFIITQK</sequence>
<organism evidence="8 9">
    <name type="scientific">Paenimyroides marinum</name>
    <dbReference type="NCBI Taxonomy" id="1159016"/>
    <lineage>
        <taxon>Bacteria</taxon>
        <taxon>Pseudomonadati</taxon>
        <taxon>Bacteroidota</taxon>
        <taxon>Flavobacteriia</taxon>
        <taxon>Flavobacteriales</taxon>
        <taxon>Flavobacteriaceae</taxon>
        <taxon>Paenimyroides</taxon>
    </lineage>
</organism>
<dbReference type="InterPro" id="IPR036737">
    <property type="entry name" value="OmpA-like_sf"/>
</dbReference>
<evidence type="ECO:0000313" key="8">
    <source>
        <dbReference type="EMBL" id="SEH99314.1"/>
    </source>
</evidence>
<evidence type="ECO:0000256" key="5">
    <source>
        <dbReference type="PROSITE-ProRule" id="PRU00473"/>
    </source>
</evidence>
<feature type="signal peptide" evidence="6">
    <location>
        <begin position="1"/>
        <end position="19"/>
    </location>
</feature>
<feature type="repeat" description="TPR" evidence="4">
    <location>
        <begin position="62"/>
        <end position="95"/>
    </location>
</feature>
<dbReference type="Pfam" id="PF00691">
    <property type="entry name" value="OmpA"/>
    <property type="match status" value="1"/>
</dbReference>
<dbReference type="SUPFAM" id="SSF48452">
    <property type="entry name" value="TPR-like"/>
    <property type="match status" value="1"/>
</dbReference>
<evidence type="ECO:0000256" key="2">
    <source>
        <dbReference type="ARBA" id="ARBA00023136"/>
    </source>
</evidence>
<evidence type="ECO:0000256" key="6">
    <source>
        <dbReference type="SAM" id="SignalP"/>
    </source>
</evidence>
<reference evidence="8 9" key="1">
    <citation type="submission" date="2016-10" db="EMBL/GenBank/DDBJ databases">
        <authorList>
            <person name="de Groot N.N."/>
        </authorList>
    </citation>
    <scope>NUCLEOTIDE SEQUENCE [LARGE SCALE GENOMIC DNA]</scope>
    <source>
        <strain evidence="8 9">CGMCC 1.10825</strain>
    </source>
</reference>
<evidence type="ECO:0000256" key="3">
    <source>
        <dbReference type="ARBA" id="ARBA00023237"/>
    </source>
</evidence>
<proteinExistence type="predicted"/>
<dbReference type="PANTHER" id="PTHR30329">
    <property type="entry name" value="STATOR ELEMENT OF FLAGELLAR MOTOR COMPLEX"/>
    <property type="match status" value="1"/>
</dbReference>
<dbReference type="Gene3D" id="2.120.10.30">
    <property type="entry name" value="TolB, C-terminal domain"/>
    <property type="match status" value="1"/>
</dbReference>
<feature type="chain" id="PRO_5011754394" evidence="6">
    <location>
        <begin position="20"/>
        <end position="637"/>
    </location>
</feature>
<feature type="domain" description="OmpA-like" evidence="7">
    <location>
        <begin position="518"/>
        <end position="637"/>
    </location>
</feature>
<keyword evidence="9" id="KW-1185">Reference proteome</keyword>
<dbReference type="PRINTS" id="PR01021">
    <property type="entry name" value="OMPADOMAIN"/>
</dbReference>
<keyword evidence="4" id="KW-0802">TPR repeat</keyword>
<gene>
    <name evidence="8" type="ORF">SAMN02927937_02601</name>
</gene>
<evidence type="ECO:0000256" key="4">
    <source>
        <dbReference type="PROSITE-ProRule" id="PRU00339"/>
    </source>
</evidence>
<dbReference type="InterPro" id="IPR019734">
    <property type="entry name" value="TPR_rpt"/>
</dbReference>
<dbReference type="EMBL" id="FNXE01000050">
    <property type="protein sequence ID" value="SEH99314.1"/>
    <property type="molecule type" value="Genomic_DNA"/>
</dbReference>
<evidence type="ECO:0000256" key="1">
    <source>
        <dbReference type="ARBA" id="ARBA00004442"/>
    </source>
</evidence>
<dbReference type="STRING" id="1159016.SAMN02927937_02601"/>
<dbReference type="InterPro" id="IPR006664">
    <property type="entry name" value="OMP_bac"/>
</dbReference>
<name>A0A1H6MNN7_9FLAO</name>
<dbReference type="InterPro" id="IPR011990">
    <property type="entry name" value="TPR-like_helical_dom_sf"/>
</dbReference>
<dbReference type="PROSITE" id="PS51123">
    <property type="entry name" value="OMPA_2"/>
    <property type="match status" value="1"/>
</dbReference>
<dbReference type="SUPFAM" id="SSF82171">
    <property type="entry name" value="DPP6 N-terminal domain-like"/>
    <property type="match status" value="1"/>
</dbReference>
<dbReference type="Proteomes" id="UP000199634">
    <property type="component" value="Unassembled WGS sequence"/>
</dbReference>
<comment type="subcellular location">
    <subcellularLocation>
        <location evidence="1">Cell outer membrane</location>
    </subcellularLocation>
</comment>
<dbReference type="Gene3D" id="3.30.1330.60">
    <property type="entry name" value="OmpA-like domain"/>
    <property type="match status" value="1"/>
</dbReference>
<dbReference type="PROSITE" id="PS50005">
    <property type="entry name" value="TPR"/>
    <property type="match status" value="1"/>
</dbReference>
<protein>
    <submittedName>
        <fullName evidence="8">Tetratricopeptide repeat-containing protein</fullName>
    </submittedName>
</protein>
<accession>A0A1H6MNN7</accession>